<dbReference type="InterPro" id="IPR026983">
    <property type="entry name" value="DHC"/>
</dbReference>
<dbReference type="Gene3D" id="1.20.920.30">
    <property type="match status" value="1"/>
</dbReference>
<keyword evidence="4" id="KW-0493">Microtubule</keyword>
<dbReference type="GO" id="GO:0005524">
    <property type="term" value="F:ATP binding"/>
    <property type="evidence" value="ECO:0007669"/>
    <property type="project" value="UniProtKB-KW"/>
</dbReference>
<comment type="caution">
    <text evidence="19">The sequence shown here is derived from an EMBL/GenBank/DDBJ whole genome shotgun (WGS) entry which is preliminary data.</text>
</comment>
<feature type="coiled-coil region" evidence="11">
    <location>
        <begin position="1021"/>
        <end position="1048"/>
    </location>
</feature>
<evidence type="ECO:0000256" key="6">
    <source>
        <dbReference type="ARBA" id="ARBA00022840"/>
    </source>
</evidence>
<evidence type="ECO:0000256" key="9">
    <source>
        <dbReference type="ARBA" id="ARBA00023175"/>
    </source>
</evidence>
<evidence type="ECO:0000259" key="16">
    <source>
        <dbReference type="Pfam" id="PF18198"/>
    </source>
</evidence>
<evidence type="ECO:0000259" key="14">
    <source>
        <dbReference type="Pfam" id="PF12780"/>
    </source>
</evidence>
<feature type="domain" description="Dynein heavy chain coiled coil stalk" evidence="13">
    <location>
        <begin position="502"/>
        <end position="832"/>
    </location>
</feature>
<dbReference type="Pfam" id="PF12781">
    <property type="entry name" value="AAA_9"/>
    <property type="match status" value="1"/>
</dbReference>
<dbReference type="Gene3D" id="1.20.1270.280">
    <property type="match status" value="1"/>
</dbReference>
<dbReference type="Gene3D" id="1.10.8.1220">
    <property type="match status" value="1"/>
</dbReference>
<dbReference type="Pfam" id="PF18199">
    <property type="entry name" value="Dynein_C"/>
    <property type="match status" value="1"/>
</dbReference>
<dbReference type="GO" id="GO:0051959">
    <property type="term" value="F:dynein light intermediate chain binding"/>
    <property type="evidence" value="ECO:0007669"/>
    <property type="project" value="InterPro"/>
</dbReference>
<dbReference type="InterPro" id="IPR035706">
    <property type="entry name" value="AAA_9"/>
</dbReference>
<evidence type="ECO:0000256" key="11">
    <source>
        <dbReference type="SAM" id="Coils"/>
    </source>
</evidence>
<accession>A0AAW1MLY8</accession>
<evidence type="ECO:0000256" key="8">
    <source>
        <dbReference type="ARBA" id="ARBA00023054"/>
    </source>
</evidence>
<dbReference type="InterPro" id="IPR054354">
    <property type="entry name" value="DYNC2H1-like_lid"/>
</dbReference>
<comment type="similarity">
    <text evidence="2">Belongs to the dynein heavy chain family.</text>
</comment>
<feature type="domain" description="Dynein heavy chain AAA lid" evidence="16">
    <location>
        <begin position="1460"/>
        <end position="1595"/>
    </location>
</feature>
<evidence type="ECO:0000259" key="15">
    <source>
        <dbReference type="Pfam" id="PF12781"/>
    </source>
</evidence>
<dbReference type="InterPro" id="IPR024317">
    <property type="entry name" value="Dynein_heavy_chain_D4_dom"/>
</dbReference>
<protein>
    <submittedName>
        <fullName evidence="19">Dynein heavy chain C-terminal domain</fullName>
    </submittedName>
</protein>
<organism evidence="19 20">
    <name type="scientific">Popillia japonica</name>
    <name type="common">Japanese beetle</name>
    <dbReference type="NCBI Taxonomy" id="7064"/>
    <lineage>
        <taxon>Eukaryota</taxon>
        <taxon>Metazoa</taxon>
        <taxon>Ecdysozoa</taxon>
        <taxon>Arthropoda</taxon>
        <taxon>Hexapoda</taxon>
        <taxon>Insecta</taxon>
        <taxon>Pterygota</taxon>
        <taxon>Neoptera</taxon>
        <taxon>Endopterygota</taxon>
        <taxon>Coleoptera</taxon>
        <taxon>Polyphaga</taxon>
        <taxon>Scarabaeiformia</taxon>
        <taxon>Scarabaeidae</taxon>
        <taxon>Rutelinae</taxon>
        <taxon>Popillia</taxon>
    </lineage>
</organism>
<keyword evidence="20" id="KW-1185">Reference proteome</keyword>
<dbReference type="InterPro" id="IPR041228">
    <property type="entry name" value="Dynein_C"/>
</dbReference>
<evidence type="ECO:0000256" key="5">
    <source>
        <dbReference type="ARBA" id="ARBA00022741"/>
    </source>
</evidence>
<name>A0AAW1MLY8_POPJA</name>
<evidence type="ECO:0000256" key="1">
    <source>
        <dbReference type="ARBA" id="ARBA00004245"/>
    </source>
</evidence>
<proteinExistence type="inferred from homology"/>
<dbReference type="GO" id="GO:0007018">
    <property type="term" value="P:microtubule-based movement"/>
    <property type="evidence" value="ECO:0007669"/>
    <property type="project" value="InterPro"/>
</dbReference>
<dbReference type="Pfam" id="PF18198">
    <property type="entry name" value="AAA_lid_11"/>
    <property type="match status" value="1"/>
</dbReference>
<dbReference type="SUPFAM" id="SSF57997">
    <property type="entry name" value="Tropomyosin"/>
    <property type="match status" value="1"/>
</dbReference>
<evidence type="ECO:0000256" key="7">
    <source>
        <dbReference type="ARBA" id="ARBA00023017"/>
    </source>
</evidence>
<dbReference type="GO" id="GO:0030286">
    <property type="term" value="C:dynein complex"/>
    <property type="evidence" value="ECO:0007669"/>
    <property type="project" value="UniProtKB-KW"/>
</dbReference>
<feature type="domain" description="Dynein heavy chain ATP-binding dynein motor region" evidence="15">
    <location>
        <begin position="861"/>
        <end position="1080"/>
    </location>
</feature>
<dbReference type="InterPro" id="IPR041658">
    <property type="entry name" value="AAA_lid_11"/>
</dbReference>
<keyword evidence="5" id="KW-0547">Nucleotide-binding</keyword>
<dbReference type="InterPro" id="IPR024743">
    <property type="entry name" value="Dynein_HC_stalk"/>
</dbReference>
<evidence type="ECO:0000259" key="13">
    <source>
        <dbReference type="Pfam" id="PF12777"/>
    </source>
</evidence>
<dbReference type="GO" id="GO:0005874">
    <property type="term" value="C:microtubule"/>
    <property type="evidence" value="ECO:0007669"/>
    <property type="project" value="UniProtKB-KW"/>
</dbReference>
<keyword evidence="6" id="KW-0067">ATP-binding</keyword>
<dbReference type="Pfam" id="PF12777">
    <property type="entry name" value="MT"/>
    <property type="match status" value="1"/>
</dbReference>
<keyword evidence="7" id="KW-0243">Dynein</keyword>
<evidence type="ECO:0000256" key="10">
    <source>
        <dbReference type="ARBA" id="ARBA00023212"/>
    </source>
</evidence>
<feature type="domain" description="Dynein heavy chain C-terminal" evidence="17">
    <location>
        <begin position="1656"/>
        <end position="1893"/>
    </location>
</feature>
<dbReference type="InterPro" id="IPR004273">
    <property type="entry name" value="Dynein_heavy_D6_P-loop"/>
</dbReference>
<dbReference type="InterPro" id="IPR043160">
    <property type="entry name" value="Dynein_C_barrel"/>
</dbReference>
<dbReference type="InterPro" id="IPR027417">
    <property type="entry name" value="P-loop_NTPase"/>
</dbReference>
<dbReference type="Pfam" id="PF03028">
    <property type="entry name" value="Dynein_heavy"/>
    <property type="match status" value="1"/>
</dbReference>
<dbReference type="Gene3D" id="1.10.8.720">
    <property type="entry name" value="Region D6 of dynein motor"/>
    <property type="match status" value="1"/>
</dbReference>
<dbReference type="Gene3D" id="3.40.50.300">
    <property type="entry name" value="P-loop containing nucleotide triphosphate hydrolases"/>
    <property type="match status" value="3"/>
</dbReference>
<evidence type="ECO:0000256" key="4">
    <source>
        <dbReference type="ARBA" id="ARBA00022701"/>
    </source>
</evidence>
<evidence type="ECO:0000313" key="20">
    <source>
        <dbReference type="Proteomes" id="UP001458880"/>
    </source>
</evidence>
<dbReference type="PANTHER" id="PTHR45703">
    <property type="entry name" value="DYNEIN HEAVY CHAIN"/>
    <property type="match status" value="1"/>
</dbReference>
<keyword evidence="9" id="KW-0505">Motor protein</keyword>
<feature type="domain" description="Dynein heavy chain AAA module D4" evidence="14">
    <location>
        <begin position="250"/>
        <end position="469"/>
    </location>
</feature>
<evidence type="ECO:0000259" key="17">
    <source>
        <dbReference type="Pfam" id="PF18199"/>
    </source>
</evidence>
<dbReference type="EMBL" id="JASPKY010000034">
    <property type="protein sequence ID" value="KAK9747090.1"/>
    <property type="molecule type" value="Genomic_DNA"/>
</dbReference>
<evidence type="ECO:0000256" key="3">
    <source>
        <dbReference type="ARBA" id="ARBA00022490"/>
    </source>
</evidence>
<dbReference type="Pfam" id="PF12780">
    <property type="entry name" value="AAA_8"/>
    <property type="match status" value="1"/>
</dbReference>
<evidence type="ECO:0000256" key="2">
    <source>
        <dbReference type="ARBA" id="ARBA00008887"/>
    </source>
</evidence>
<dbReference type="Gene3D" id="6.10.140.1060">
    <property type="match status" value="1"/>
</dbReference>
<gene>
    <name evidence="19" type="ORF">QE152_g5558</name>
</gene>
<keyword evidence="10" id="KW-0206">Cytoskeleton</keyword>
<feature type="coiled-coil region" evidence="11">
    <location>
        <begin position="712"/>
        <end position="802"/>
    </location>
</feature>
<dbReference type="Gene3D" id="3.10.490.20">
    <property type="match status" value="1"/>
</dbReference>
<evidence type="ECO:0000259" key="18">
    <source>
        <dbReference type="Pfam" id="PF22597"/>
    </source>
</evidence>
<feature type="coiled-coil region" evidence="11">
    <location>
        <begin position="510"/>
        <end position="583"/>
    </location>
</feature>
<keyword evidence="8 11" id="KW-0175">Coiled coil</keyword>
<dbReference type="PANTHER" id="PTHR45703:SF22">
    <property type="entry name" value="DYNEIN CYTOPLASMIC 2 HEAVY CHAIN 1"/>
    <property type="match status" value="1"/>
</dbReference>
<dbReference type="InterPro" id="IPR042219">
    <property type="entry name" value="AAA_lid_11_sf"/>
</dbReference>
<dbReference type="Gene3D" id="1.20.920.20">
    <property type="match status" value="1"/>
</dbReference>
<feature type="domain" description="Dynein heavy chain region D6 P-loop" evidence="12">
    <location>
        <begin position="1318"/>
        <end position="1427"/>
    </location>
</feature>
<dbReference type="FunFam" id="1.20.920.20:FF:000002">
    <property type="entry name" value="Cytoplasmic dynein 1 heavy chain"/>
    <property type="match status" value="1"/>
</dbReference>
<sequence>MYEYDCELITYGGFFDDGLEWVGIENVTIVGSLSLGSSLSTRFSSLLHIYNVELPEKEDLHLICLTYLRDIINEITTICLTYLRDIINEITTLNESWLKKKLSKMASSMISIYNEVKESFKPNEYRHYVFSPHDITCWCQNLLRYRNENQQEDTDNFIIEIVCKEALQIFGNKLANEADKSKLDAILNNIFLSDWGKSYLSEKVAPTFFVPSFTSSSRNMPVLSKMEAEDWFSLVKKGVMLYERDGHILDVLFIPELLNLTASLSRSLTRDAGSTLLIGSSGVGRKSAVRIVSALCSAKLVVPTSEKLFNNDLKYVMQQSGIEGENVILILEDHLFSTTVLNTVSALLSSSEVPGLYNLIEFESLISGLRDEASREGFEGNLGNYFVERVRKKLHIVICLDTCNDQFWEILADYPVLYQMCDVIWQSEWSSKSMETVPNLLIDKYNRKKPNESVELCSGFTNIHKSVENNGVATPLRFIELIKNYIRFYVQKKNLVIKKKAKLQAGVDKLTEARSVVAELKLNAAEQQEKLAEKQNKANAALDMISNTMENANTQKQEMEILKRNTENENEQLVKRKREIEQELAEVEPLIKEAGAAVGNIKTESLSEIRSLRAPPDIIRDILEGVLRLMGIQDTSWNSMKTFLAKRGVKEDIRSFDASRITTENRQAVEKLMQNRSDSFDPKSSKRASVAAAPLAAWVTANVRYSHVLDKIKPLTKEQNRLQRNLEAAKLQLGELSSGLTNVDATVSKLKEQLSTYTKEAAEIEIHLGKAQETLQAAEMLVDKLNDEYRRWKKQLLELSEEIKSLPSYCLLAAGFVSYLSGEPEDTRIKLLQTWKDILGEDVVSKFSLEEFLSSERENLQWQSEGLGSDQLSIQNAIIMLNSDVIPLVVDPTSVAFDWIKQHYKNKTLESINENSPKFNTTLELAIRFGKILIIEDVNDIPASLLPIIRKEFIYSGERKTLKINGKLIDCHNDFRLILTCRHTMFKLPAYLSASIVVVNFSITHSGLTEKLLIGAIRQESPHLEERRKQLLKEREEMQEKQYNLQNQLLEDLANSSGNILENKSLLESLNQTKASSNAISEALMHSNEVRQKLAEEYEIYKDISAFGSSLYFAIVEFSKMNVLYSISIHSYTKLFLKSLSSSQDIENTFGFLQKILVQSVYQFVGRGILKADRPKFILHLIHAIYPKQIPEEEWNFFLGQITSSKLDSKHEYNIPSWIPEQLHHHVQLLQVYQPNIYATLNLSEGTIWKNFMNTSECETKFPQHSKLTEFQKILIIQVLRPDRLYSALIQFSLHVTGLKNLNLDVLQLSQVVQESSSSEPILLLTTSGNDPSAEIRELAETKRGPGKYIEVAMGEGQESKALASIRETSQLGHWIILKNLHLVTNWLPILLQELQNLKPNPEFRMWLITESQNSFNLVLAQNSLKIAYEAPQGIRNNLLRTYATWGPDYFASLKPTAARIFFILACVNALLQERRNYIPQGWSKWYDFSDVDLIAAVKLTTPALAATNAQVPWKLLKGLCADAVYGGRIENIEDFSILESYLNQFFLDDVLSHRWKPFTLNNSIPLSTKYDDYVTAIQQLSHRDLPSYFGLSENIDRSWEKNVSKDIIKDLKLLEGDKIKQLSFNRQTWQRGLTPYINLWKKVNQGQDFVKINLKPNSLQSKQSPILSFIQEEFYNAVYLIQKIHKHFTSLNRLSRANCLPDDKTMVLATSLLNQQVPKVWSKLWNGPSDPNKYLRYIIVKTVKIRNWQTEEINYFFSVPMNLSLLFNPETFLAAFKQHYSREHKIALDELTMQTTWKNTPDSIILEGLLISGALFDGILLSTCTSNTESINPVPYCYITWIQKKNAVINDKFINVPLYYTSDRDKQVAQIQIPCDSKEKDNWIKTGLAFFLSY</sequence>
<keyword evidence="3" id="KW-0963">Cytoplasm</keyword>
<reference evidence="19 20" key="1">
    <citation type="journal article" date="2024" name="BMC Genomics">
        <title>De novo assembly and annotation of Popillia japonica's genome with initial clues to its potential as an invasive pest.</title>
        <authorList>
            <person name="Cucini C."/>
            <person name="Boschi S."/>
            <person name="Funari R."/>
            <person name="Cardaioli E."/>
            <person name="Iannotti N."/>
            <person name="Marturano G."/>
            <person name="Paoli F."/>
            <person name="Bruttini M."/>
            <person name="Carapelli A."/>
            <person name="Frati F."/>
            <person name="Nardi F."/>
        </authorList>
    </citation>
    <scope>NUCLEOTIDE SEQUENCE [LARGE SCALE GENOMIC DNA]</scope>
    <source>
        <strain evidence="19">DMR45628</strain>
    </source>
</reference>
<comment type="subcellular location">
    <subcellularLocation>
        <location evidence="1">Cytoplasm</location>
        <location evidence="1">Cytoskeleton</location>
    </subcellularLocation>
</comment>
<dbReference type="GO" id="GO:0045505">
    <property type="term" value="F:dynein intermediate chain binding"/>
    <property type="evidence" value="ECO:0007669"/>
    <property type="project" value="InterPro"/>
</dbReference>
<evidence type="ECO:0000259" key="12">
    <source>
        <dbReference type="Pfam" id="PF03028"/>
    </source>
</evidence>
<dbReference type="Pfam" id="PF22597">
    <property type="entry name" value="DYN_lid"/>
    <property type="match status" value="1"/>
</dbReference>
<feature type="domain" description="Dynein 2 heavy chain 1 cytoplasmic ATPase lid" evidence="18">
    <location>
        <begin position="93"/>
        <end position="180"/>
    </location>
</feature>
<dbReference type="GO" id="GO:0008569">
    <property type="term" value="F:minus-end-directed microtubule motor activity"/>
    <property type="evidence" value="ECO:0007669"/>
    <property type="project" value="InterPro"/>
</dbReference>
<evidence type="ECO:0000313" key="19">
    <source>
        <dbReference type="EMBL" id="KAK9747090.1"/>
    </source>
</evidence>
<dbReference type="Proteomes" id="UP001458880">
    <property type="component" value="Unassembled WGS sequence"/>
</dbReference>